<dbReference type="PANTHER" id="PTHR43562">
    <property type="entry name" value="NAPA-TYPE SODIUM/HYDROGEN ANTIPORTER"/>
    <property type="match status" value="1"/>
</dbReference>
<feature type="transmembrane region" description="Helical" evidence="8">
    <location>
        <begin position="304"/>
        <end position="325"/>
    </location>
</feature>
<sequence length="716" mass="79667">MLLLNIMDFSLPFTNPVLKFLVILIIILLAPILLNKLKIPHILGLIVAGAIIGPNGFNLLLRDSGIILSGTAGLLYIMFLAGLEIDMNEFKKNKFKSLLFGLFTFSIPMLFGVLVGVFILKFSILTSVLLASMFASHTLIAYPILGKFGVTKNQSVNLVVGGTMITDTLALLVLAVIVGMTKGSVSSEFWIRHFISVIIFGFIVLHIFPIIARWFLKRYHDNISQYIFVLAMLFLGAFLAEVAGVEAIIGALLSGFALNRLIPSTSALMNRIEFVGNAIFIPFFLIGVGMLIDYRAFFTDFETILVAIVMTIAVTLAKFIAAWATQKSFKFSVDERRIIFGLSIAHAAVTLATVSVGYNIIIGETETGEPIRLLGESILNGTIIMILVTCTISTFVVQKGARNLSLFQSTAKDKKNLVNQEKFIIAINNTETVEELISLSTILKSKENKNALFAMHVINHDTTDVHAETNAIKLLDKAVKIGASTDIKLNKLLRYDLNIMNGILNVTKEKKATDLILGLHVKTNISESFLGSLTEGVLSKCNATSFIYKASQTIATIKRHIVIMPNNVENEVGFPFWLDNIWNISYNTGAKIIFYGTQQTIKFIQNIHAEHPIDADFITFDSWNNTKALSSNIKLDDNLIFILTRKDEPSYNKNIKNISIYLNRYFKSNNFILVCPIMKTLPINETIEFNNPSLLEPIEKLDELGKNIANVFRKNR</sequence>
<accession>A0A0C5VX15</accession>
<keyword evidence="6" id="KW-0406">Ion transport</keyword>
<feature type="transmembrane region" description="Helical" evidence="8">
    <location>
        <begin position="17"/>
        <end position="35"/>
    </location>
</feature>
<reference evidence="10 11" key="1">
    <citation type="submission" date="2014-02" db="EMBL/GenBank/DDBJ databases">
        <authorList>
            <person name="Young C.-C."/>
            <person name="Hameed A."/>
            <person name="Huang H.-C."/>
            <person name="Shahina M."/>
        </authorList>
    </citation>
    <scope>NUCLEOTIDE SEQUENCE [LARGE SCALE GENOMIC DNA]</scope>
    <source>
        <strain evidence="10 11">CC-SAMT-1</strain>
    </source>
</reference>
<evidence type="ECO:0000256" key="2">
    <source>
        <dbReference type="ARBA" id="ARBA00022448"/>
    </source>
</evidence>
<evidence type="ECO:0000256" key="7">
    <source>
        <dbReference type="ARBA" id="ARBA00023136"/>
    </source>
</evidence>
<evidence type="ECO:0000256" key="6">
    <source>
        <dbReference type="ARBA" id="ARBA00023065"/>
    </source>
</evidence>
<proteinExistence type="predicted"/>
<evidence type="ECO:0000313" key="10">
    <source>
        <dbReference type="EMBL" id="AJR03661.1"/>
    </source>
</evidence>
<dbReference type="Proteomes" id="UP000032229">
    <property type="component" value="Chromosome"/>
</dbReference>
<evidence type="ECO:0000256" key="4">
    <source>
        <dbReference type="ARBA" id="ARBA00022692"/>
    </source>
</evidence>
<feature type="transmembrane region" description="Helical" evidence="8">
    <location>
        <begin position="157"/>
        <end position="178"/>
    </location>
</feature>
<organism evidence="10 11">
    <name type="scientific">Siansivirga zeaxanthinifaciens CC-SAMT-1</name>
    <dbReference type="NCBI Taxonomy" id="1454006"/>
    <lineage>
        <taxon>Bacteria</taxon>
        <taxon>Pseudomonadati</taxon>
        <taxon>Bacteroidota</taxon>
        <taxon>Flavobacteriia</taxon>
        <taxon>Flavobacteriales</taxon>
        <taxon>Flavobacteriaceae</taxon>
        <taxon>Siansivirga</taxon>
    </lineage>
</organism>
<feature type="transmembrane region" description="Helical" evidence="8">
    <location>
        <begin position="378"/>
        <end position="397"/>
    </location>
</feature>
<evidence type="ECO:0000256" key="5">
    <source>
        <dbReference type="ARBA" id="ARBA00022989"/>
    </source>
</evidence>
<feature type="transmembrane region" description="Helical" evidence="8">
    <location>
        <begin position="66"/>
        <end position="85"/>
    </location>
</feature>
<keyword evidence="5 8" id="KW-1133">Transmembrane helix</keyword>
<dbReference type="GO" id="GO:1902600">
    <property type="term" value="P:proton transmembrane transport"/>
    <property type="evidence" value="ECO:0007669"/>
    <property type="project" value="InterPro"/>
</dbReference>
<dbReference type="RefSeq" id="WP_044638391.1">
    <property type="nucleotide sequence ID" value="NZ_CP007202.1"/>
</dbReference>
<evidence type="ECO:0000313" key="11">
    <source>
        <dbReference type="Proteomes" id="UP000032229"/>
    </source>
</evidence>
<dbReference type="EMBL" id="CP007202">
    <property type="protein sequence ID" value="AJR03661.1"/>
    <property type="molecule type" value="Genomic_DNA"/>
</dbReference>
<feature type="transmembrane region" description="Helical" evidence="8">
    <location>
        <begin position="190"/>
        <end position="211"/>
    </location>
</feature>
<feature type="transmembrane region" description="Helical" evidence="8">
    <location>
        <begin position="124"/>
        <end position="145"/>
    </location>
</feature>
<comment type="subcellular location">
    <subcellularLocation>
        <location evidence="1">Membrane</location>
        <topology evidence="1">Multi-pass membrane protein</topology>
    </subcellularLocation>
</comment>
<dbReference type="InterPro" id="IPR006153">
    <property type="entry name" value="Cation/H_exchanger_TM"/>
</dbReference>
<dbReference type="AlphaFoldDB" id="A0A0C5VX15"/>
<evidence type="ECO:0000259" key="9">
    <source>
        <dbReference type="Pfam" id="PF00999"/>
    </source>
</evidence>
<dbReference type="GO" id="GO:0015297">
    <property type="term" value="F:antiporter activity"/>
    <property type="evidence" value="ECO:0007669"/>
    <property type="project" value="UniProtKB-KW"/>
</dbReference>
<protein>
    <submittedName>
        <fullName evidence="10">Sodium:proton antiporter</fullName>
    </submittedName>
</protein>
<dbReference type="STRING" id="1454006.AW14_08520"/>
<dbReference type="PATRIC" id="fig|1454006.5.peg.1679"/>
<dbReference type="Gene3D" id="1.20.1530.20">
    <property type="match status" value="1"/>
</dbReference>
<dbReference type="Pfam" id="PF00999">
    <property type="entry name" value="Na_H_Exchanger"/>
    <property type="match status" value="1"/>
</dbReference>
<name>A0A0C5VX15_9FLAO</name>
<dbReference type="HOGENOM" id="CLU_017738_0_0_10"/>
<dbReference type="KEGG" id="sze:AW14_08520"/>
<dbReference type="OrthoDB" id="9793589at2"/>
<feature type="domain" description="Cation/H+ exchanger transmembrane" evidence="9">
    <location>
        <begin position="25"/>
        <end position="397"/>
    </location>
</feature>
<keyword evidence="3" id="KW-0050">Antiport</keyword>
<dbReference type="SUPFAM" id="SSF52402">
    <property type="entry name" value="Adenine nucleotide alpha hydrolases-like"/>
    <property type="match status" value="1"/>
</dbReference>
<dbReference type="GO" id="GO:0016020">
    <property type="term" value="C:membrane"/>
    <property type="evidence" value="ECO:0007669"/>
    <property type="project" value="UniProtKB-SubCell"/>
</dbReference>
<dbReference type="InterPro" id="IPR038770">
    <property type="entry name" value="Na+/solute_symporter_sf"/>
</dbReference>
<dbReference type="PANTHER" id="PTHR43562:SF4">
    <property type="entry name" value="NA(+)_H(+) ANTIPORTER NHAS5"/>
    <property type="match status" value="1"/>
</dbReference>
<evidence type="ECO:0000256" key="1">
    <source>
        <dbReference type="ARBA" id="ARBA00004141"/>
    </source>
</evidence>
<evidence type="ECO:0000256" key="3">
    <source>
        <dbReference type="ARBA" id="ARBA00022449"/>
    </source>
</evidence>
<keyword evidence="7 8" id="KW-0472">Membrane</keyword>
<keyword evidence="4 8" id="KW-0812">Transmembrane</keyword>
<feature type="transmembrane region" description="Helical" evidence="8">
    <location>
        <begin position="97"/>
        <end position="118"/>
    </location>
</feature>
<keyword evidence="2" id="KW-0813">Transport</keyword>
<keyword evidence="11" id="KW-1185">Reference proteome</keyword>
<evidence type="ECO:0000256" key="8">
    <source>
        <dbReference type="SAM" id="Phobius"/>
    </source>
</evidence>
<feature type="transmembrane region" description="Helical" evidence="8">
    <location>
        <begin position="274"/>
        <end position="292"/>
    </location>
</feature>
<feature type="transmembrane region" description="Helical" evidence="8">
    <location>
        <begin position="223"/>
        <end position="239"/>
    </location>
</feature>
<feature type="transmembrane region" description="Helical" evidence="8">
    <location>
        <begin position="42"/>
        <end position="60"/>
    </location>
</feature>
<gene>
    <name evidence="10" type="ORF">AW14_08520</name>
</gene>
<feature type="transmembrane region" description="Helical" evidence="8">
    <location>
        <begin position="337"/>
        <end position="358"/>
    </location>
</feature>